<name>A0AAR5P5J3_DENPD</name>
<dbReference type="Pfam" id="PF00405">
    <property type="entry name" value="Transferrin"/>
    <property type="match status" value="2"/>
</dbReference>
<dbReference type="GO" id="GO:0005886">
    <property type="term" value="C:plasma membrane"/>
    <property type="evidence" value="ECO:0007669"/>
    <property type="project" value="TreeGrafter"/>
</dbReference>
<dbReference type="KEGG" id="dpa:109535012"/>
<dbReference type="GO" id="GO:0005615">
    <property type="term" value="C:extracellular space"/>
    <property type="evidence" value="ECO:0007669"/>
    <property type="project" value="TreeGrafter"/>
</dbReference>
<keyword evidence="1" id="KW-0732">Signal</keyword>
<feature type="chain" id="PRO_5043557593" description="Transferrin-like domain-containing protein" evidence="1">
    <location>
        <begin position="29"/>
        <end position="728"/>
    </location>
</feature>
<sequence length="728" mass="80342">MGIKVKMEVFRVCLVLWIWTIRVSFIHADKLCIESFNSDACQQVARDQDMNCQYVTSRVDCVLDIEQNLPTLTLLNSEDAFLAAGLVTNTTTVIAEVVEENAPYQTVVIVKWGYLGGVSDQLKGLKYCHPGYNHDERITKWVLEELDWKAVSLNCSANQTLTEQKFQALASFFGSSCRPGKWTEDQQFDAYLKSTYPSLCELCGSAGCSTNYRVPLNDSLTCLTNNDADLALSALSYAETFFSIGSNAQNYQYLCPNGSLASSTNPCVWTKQLSRLFVTSSSSASDMQTYLQTKLASFVNPEGGTPYSLEQHLASLLQLGRLDKINVIAATPLSSYVAERRVVPNADDPEADKCNASIMWSVINDPERSKCTWLRQASLTHGLLPLISCVQSVDNDSVSNLDNIRNLKAGIAYIDANFGYIARRKQLINVGYPETDTRQLSKISIVVRNDSTWYDGRLSSLAGKHACIPEYGGKEWLAFVDLLRNNSLINDTSDYGSVFSQFVGESCAPGAKDKDIDIPNTDGENLCDRCYPVDATKTAKYCNADSLNKYFQSSGALLCLRENNGDYAVVSLNDLPGDYLANATEQEQFRIISKNGSLAAYAGFNVDEEAPIIIIISGELVFGNASSVTTATHTYNDTVLYLREMEVEFGSRLEKSFKVFDRFNHTRNLLFPDSTPGITISGGSNKYISNYQELLKRSQTGQTVSSSALPVALPIFVALLLAAITRLV</sequence>
<dbReference type="PANTHER" id="PTHR11485">
    <property type="entry name" value="TRANSFERRIN"/>
    <property type="match status" value="1"/>
</dbReference>
<dbReference type="Gene3D" id="3.40.190.10">
    <property type="entry name" value="Periplasmic binding protein-like II"/>
    <property type="match status" value="3"/>
</dbReference>
<dbReference type="AlphaFoldDB" id="A0AAR5P5J3"/>
<feature type="domain" description="Transferrin-like" evidence="2">
    <location>
        <begin position="358"/>
        <end position="696"/>
    </location>
</feature>
<dbReference type="SUPFAM" id="SSF53850">
    <property type="entry name" value="Periplasmic binding protein-like II"/>
    <property type="match status" value="2"/>
</dbReference>
<dbReference type="GeneID" id="109535012"/>
<dbReference type="Proteomes" id="UP000019118">
    <property type="component" value="Unassembled WGS sequence"/>
</dbReference>
<evidence type="ECO:0000313" key="3">
    <source>
        <dbReference type="EnsemblMetazoa" id="XP_019756380.1"/>
    </source>
</evidence>
<reference evidence="4" key="1">
    <citation type="journal article" date="2013" name="Genome Biol.">
        <title>Draft genome of the mountain pine beetle, Dendroctonus ponderosae Hopkins, a major forest pest.</title>
        <authorList>
            <person name="Keeling C.I."/>
            <person name="Yuen M.M."/>
            <person name="Liao N.Y."/>
            <person name="Docking T.R."/>
            <person name="Chan S.K."/>
            <person name="Taylor G.A."/>
            <person name="Palmquist D.L."/>
            <person name="Jackman S.D."/>
            <person name="Nguyen A."/>
            <person name="Li M."/>
            <person name="Henderson H."/>
            <person name="Janes J.K."/>
            <person name="Zhao Y."/>
            <person name="Pandoh P."/>
            <person name="Moore R."/>
            <person name="Sperling F.A."/>
            <person name="Huber D.P."/>
            <person name="Birol I."/>
            <person name="Jones S.J."/>
            <person name="Bohlmann J."/>
        </authorList>
    </citation>
    <scope>NUCLEOTIDE SEQUENCE</scope>
</reference>
<feature type="signal peptide" evidence="1">
    <location>
        <begin position="1"/>
        <end position="28"/>
    </location>
</feature>
<organism evidence="3 4">
    <name type="scientific">Dendroctonus ponderosae</name>
    <name type="common">Mountain pine beetle</name>
    <dbReference type="NCBI Taxonomy" id="77166"/>
    <lineage>
        <taxon>Eukaryota</taxon>
        <taxon>Metazoa</taxon>
        <taxon>Ecdysozoa</taxon>
        <taxon>Arthropoda</taxon>
        <taxon>Hexapoda</taxon>
        <taxon>Insecta</taxon>
        <taxon>Pterygota</taxon>
        <taxon>Neoptera</taxon>
        <taxon>Endopterygota</taxon>
        <taxon>Coleoptera</taxon>
        <taxon>Polyphaga</taxon>
        <taxon>Cucujiformia</taxon>
        <taxon>Curculionidae</taxon>
        <taxon>Scolytinae</taxon>
        <taxon>Dendroctonus</taxon>
    </lineage>
</organism>
<evidence type="ECO:0000256" key="1">
    <source>
        <dbReference type="SAM" id="SignalP"/>
    </source>
</evidence>
<dbReference type="GO" id="GO:0006826">
    <property type="term" value="P:iron ion transport"/>
    <property type="evidence" value="ECO:0007669"/>
    <property type="project" value="TreeGrafter"/>
</dbReference>
<reference evidence="3" key="2">
    <citation type="submission" date="2024-08" db="UniProtKB">
        <authorList>
            <consortium name="EnsemblMetazoa"/>
        </authorList>
    </citation>
    <scope>IDENTIFICATION</scope>
</reference>
<dbReference type="PROSITE" id="PS51408">
    <property type="entry name" value="TRANSFERRIN_LIKE_4"/>
    <property type="match status" value="2"/>
</dbReference>
<evidence type="ECO:0000259" key="2">
    <source>
        <dbReference type="PROSITE" id="PS51408"/>
    </source>
</evidence>
<dbReference type="PANTHER" id="PTHR11485:SF29">
    <property type="entry name" value="TRANSFERRIN 2"/>
    <property type="match status" value="1"/>
</dbReference>
<proteinExistence type="predicted"/>
<dbReference type="InterPro" id="IPR001156">
    <property type="entry name" value="Transferrin-like_dom"/>
</dbReference>
<keyword evidence="4" id="KW-1185">Reference proteome</keyword>
<feature type="domain" description="Transferrin-like" evidence="2">
    <location>
        <begin position="29"/>
        <end position="353"/>
    </location>
</feature>
<protein>
    <recommendedName>
        <fullName evidence="2">Transferrin-like domain-containing protein</fullName>
    </recommendedName>
</protein>
<dbReference type="SMART" id="SM00094">
    <property type="entry name" value="TR_FER"/>
    <property type="match status" value="1"/>
</dbReference>
<evidence type="ECO:0000313" key="4">
    <source>
        <dbReference type="Proteomes" id="UP000019118"/>
    </source>
</evidence>
<dbReference type="GO" id="GO:0005769">
    <property type="term" value="C:early endosome"/>
    <property type="evidence" value="ECO:0007669"/>
    <property type="project" value="TreeGrafter"/>
</dbReference>
<accession>A0AAR5P5J3</accession>
<dbReference type="GO" id="GO:0055037">
    <property type="term" value="C:recycling endosome"/>
    <property type="evidence" value="ECO:0007669"/>
    <property type="project" value="TreeGrafter"/>
</dbReference>
<dbReference type="EnsemblMetazoa" id="XM_019900821.1">
    <property type="protein sequence ID" value="XP_019756380.1"/>
    <property type="gene ID" value="LOC109535012"/>
</dbReference>